<dbReference type="InterPro" id="IPR004111">
    <property type="entry name" value="Repressor_TetR_C"/>
</dbReference>
<protein>
    <submittedName>
        <fullName evidence="6">TetR family transcriptional regulator</fullName>
    </submittedName>
</protein>
<dbReference type="Pfam" id="PF00440">
    <property type="entry name" value="TetR_N"/>
    <property type="match status" value="1"/>
</dbReference>
<organism evidence="6 7">
    <name type="scientific">Streptomyces typhae</name>
    <dbReference type="NCBI Taxonomy" id="2681492"/>
    <lineage>
        <taxon>Bacteria</taxon>
        <taxon>Bacillati</taxon>
        <taxon>Actinomycetota</taxon>
        <taxon>Actinomycetes</taxon>
        <taxon>Kitasatosporales</taxon>
        <taxon>Streptomycetaceae</taxon>
        <taxon>Streptomyces</taxon>
    </lineage>
</organism>
<evidence type="ECO:0000256" key="4">
    <source>
        <dbReference type="PROSITE-ProRule" id="PRU00335"/>
    </source>
</evidence>
<evidence type="ECO:0000313" key="6">
    <source>
        <dbReference type="EMBL" id="MVO89513.1"/>
    </source>
</evidence>
<dbReference type="InterPro" id="IPR001647">
    <property type="entry name" value="HTH_TetR"/>
</dbReference>
<accession>A0A6L6X6L0</accession>
<evidence type="ECO:0000256" key="3">
    <source>
        <dbReference type="ARBA" id="ARBA00023163"/>
    </source>
</evidence>
<feature type="domain" description="HTH tetR-type" evidence="5">
    <location>
        <begin position="16"/>
        <end position="76"/>
    </location>
</feature>
<dbReference type="InterPro" id="IPR036271">
    <property type="entry name" value="Tet_transcr_reg_TetR-rel_C_sf"/>
</dbReference>
<evidence type="ECO:0000313" key="7">
    <source>
        <dbReference type="Proteomes" id="UP000483802"/>
    </source>
</evidence>
<dbReference type="PROSITE" id="PS50977">
    <property type="entry name" value="HTH_TETR_2"/>
    <property type="match status" value="1"/>
</dbReference>
<dbReference type="Proteomes" id="UP000483802">
    <property type="component" value="Unassembled WGS sequence"/>
</dbReference>
<keyword evidence="1" id="KW-0805">Transcription regulation</keyword>
<comment type="caution">
    <text evidence="6">The sequence shown here is derived from an EMBL/GenBank/DDBJ whole genome shotgun (WGS) entry which is preliminary data.</text>
</comment>
<dbReference type="GO" id="GO:0045892">
    <property type="term" value="P:negative regulation of DNA-templated transcription"/>
    <property type="evidence" value="ECO:0007669"/>
    <property type="project" value="InterPro"/>
</dbReference>
<dbReference type="SUPFAM" id="SSF48498">
    <property type="entry name" value="Tetracyclin repressor-like, C-terminal domain"/>
    <property type="match status" value="1"/>
</dbReference>
<evidence type="ECO:0000256" key="2">
    <source>
        <dbReference type="ARBA" id="ARBA00023125"/>
    </source>
</evidence>
<dbReference type="EMBL" id="WPNZ01000024">
    <property type="protein sequence ID" value="MVO89513.1"/>
    <property type="molecule type" value="Genomic_DNA"/>
</dbReference>
<dbReference type="GO" id="GO:0000976">
    <property type="term" value="F:transcription cis-regulatory region binding"/>
    <property type="evidence" value="ECO:0007669"/>
    <property type="project" value="TreeGrafter"/>
</dbReference>
<evidence type="ECO:0000256" key="1">
    <source>
        <dbReference type="ARBA" id="ARBA00023015"/>
    </source>
</evidence>
<reference evidence="6 7" key="1">
    <citation type="submission" date="2019-11" db="EMBL/GenBank/DDBJ databases">
        <title>Streptomyces typhae sp. nov., a novel endophytic actinomycete isolated from the root of cattail pollen (Typha angustifolia L.).</title>
        <authorList>
            <person name="Peng C."/>
        </authorList>
    </citation>
    <scope>NUCLEOTIDE SEQUENCE [LARGE SCALE GENOMIC DNA]</scope>
    <source>
        <strain evidence="7">p1417</strain>
    </source>
</reference>
<name>A0A6L6X6L0_9ACTN</name>
<dbReference type="AlphaFoldDB" id="A0A6L6X6L0"/>
<dbReference type="RefSeq" id="WP_157168732.1">
    <property type="nucleotide sequence ID" value="NZ_WPNZ01000024.1"/>
</dbReference>
<evidence type="ECO:0000259" key="5">
    <source>
        <dbReference type="PROSITE" id="PS50977"/>
    </source>
</evidence>
<dbReference type="PANTHER" id="PTHR30055:SF151">
    <property type="entry name" value="TRANSCRIPTIONAL REGULATORY PROTEIN"/>
    <property type="match status" value="1"/>
</dbReference>
<sequence>MSTPPISRRARPSKAPLSRDVIVRAGLDILDRDGLEALTMRSVAKALDTGPASLYVYVANRDDLLAAMLDESLARVPLSSEGTWRERLHALAAATVDAMGRHEGLAVVALGAIPTGTNALLVVDRMLALLKEGGLDDITAAWAVDLLYLHIAAAGVEQSTYNTQDATEGSTVAMAEARYANLPEDRYPMVTSMRRALFAPGDRDTWGLRVLINGILGTPAEGAPDPSAGDGPGASA</sequence>
<dbReference type="PANTHER" id="PTHR30055">
    <property type="entry name" value="HTH-TYPE TRANSCRIPTIONAL REGULATOR RUTR"/>
    <property type="match status" value="1"/>
</dbReference>
<dbReference type="GO" id="GO:0003700">
    <property type="term" value="F:DNA-binding transcription factor activity"/>
    <property type="evidence" value="ECO:0007669"/>
    <property type="project" value="TreeGrafter"/>
</dbReference>
<gene>
    <name evidence="6" type="ORF">GPA10_33375</name>
</gene>
<dbReference type="InterPro" id="IPR050109">
    <property type="entry name" value="HTH-type_TetR-like_transc_reg"/>
</dbReference>
<dbReference type="Gene3D" id="1.10.357.10">
    <property type="entry name" value="Tetracycline Repressor, domain 2"/>
    <property type="match status" value="1"/>
</dbReference>
<proteinExistence type="predicted"/>
<feature type="DNA-binding region" description="H-T-H motif" evidence="4">
    <location>
        <begin position="39"/>
        <end position="58"/>
    </location>
</feature>
<dbReference type="SUPFAM" id="SSF46689">
    <property type="entry name" value="Homeodomain-like"/>
    <property type="match status" value="1"/>
</dbReference>
<keyword evidence="2 4" id="KW-0238">DNA-binding</keyword>
<dbReference type="Pfam" id="PF02909">
    <property type="entry name" value="TetR_C_1"/>
    <property type="match status" value="1"/>
</dbReference>
<keyword evidence="7" id="KW-1185">Reference proteome</keyword>
<keyword evidence="3" id="KW-0804">Transcription</keyword>
<dbReference type="InterPro" id="IPR009057">
    <property type="entry name" value="Homeodomain-like_sf"/>
</dbReference>